<feature type="signal peptide" evidence="5">
    <location>
        <begin position="1"/>
        <end position="22"/>
    </location>
</feature>
<dbReference type="OrthoDB" id="5599003at2759"/>
<comment type="caution">
    <text evidence="6">The sequence shown here is derived from an EMBL/GenBank/DDBJ whole genome shotgun (WGS) entry which is preliminary data.</text>
</comment>
<keyword evidence="7" id="KW-1185">Reference proteome</keyword>
<feature type="chain" id="PRO_5012417939" description="Alpha/Beta hydrolase protein" evidence="5">
    <location>
        <begin position="23"/>
        <end position="457"/>
    </location>
</feature>
<evidence type="ECO:0000256" key="4">
    <source>
        <dbReference type="SAM" id="Phobius"/>
    </source>
</evidence>
<feature type="compositionally biased region" description="Low complexity" evidence="3">
    <location>
        <begin position="120"/>
        <end position="134"/>
    </location>
</feature>
<feature type="region of interest" description="Disordered" evidence="3">
    <location>
        <begin position="108"/>
        <end position="138"/>
    </location>
</feature>
<evidence type="ECO:0000256" key="1">
    <source>
        <dbReference type="ARBA" id="ARBA00022729"/>
    </source>
</evidence>
<evidence type="ECO:0000313" key="7">
    <source>
        <dbReference type="Proteomes" id="UP000193411"/>
    </source>
</evidence>
<sequence length="457" mass="47727">MAAVKLVSLLAVLMLLAARTKGQGQADPANLPLTSFLPPALRSLQVSALNNKPIFNAQPWDPKATSCQPLLDAIASVRPGSALRSPNTGPDGPTFVTMTSPLYSLNSRNPGDPTRRVLVGASNANPGPGSSSPSDEPMSVLVHWHGTTSSPSEIQLTTYLASLRNTLVLTPASALGPLSFEWHLVQGDRMPDVWLMDDLVTCLSQSPRINTSRIYASGMSAGALHTTYLSLLRPHYLAAAVSFSGGISHLPLPAQNASVPPNTPADHAFAKLAPRLTPILATAGGPRDQVIIQFPVTTDRMQRTLWSVYEALQQTAPGTSKPLVVRCDHDKGHRIWMGPEAAAPFLMSSSRVWRVGSDEPKDPLSEGVLGTSEAGTCRWVNDAAAVGVKADEVKSAVEARAKEQGVGIGREAGKEVAVPGGRSGGQGSGASAATTTSMGAAVGVGALLALFLSVLVV</sequence>
<organism evidence="6 7">
    <name type="scientific">Catenaria anguillulae PL171</name>
    <dbReference type="NCBI Taxonomy" id="765915"/>
    <lineage>
        <taxon>Eukaryota</taxon>
        <taxon>Fungi</taxon>
        <taxon>Fungi incertae sedis</taxon>
        <taxon>Blastocladiomycota</taxon>
        <taxon>Blastocladiomycetes</taxon>
        <taxon>Blastocladiales</taxon>
        <taxon>Catenariaceae</taxon>
        <taxon>Catenaria</taxon>
    </lineage>
</organism>
<dbReference type="EMBL" id="MCFL01000062">
    <property type="protein sequence ID" value="ORZ31304.1"/>
    <property type="molecule type" value="Genomic_DNA"/>
</dbReference>
<gene>
    <name evidence="6" type="ORF">BCR44DRAFT_31627</name>
</gene>
<dbReference type="PANTHER" id="PTHR43037">
    <property type="entry name" value="UNNAMED PRODUCT-RELATED"/>
    <property type="match status" value="1"/>
</dbReference>
<protein>
    <recommendedName>
        <fullName evidence="8">Alpha/Beta hydrolase protein</fullName>
    </recommendedName>
</protein>
<keyword evidence="1 5" id="KW-0732">Signal</keyword>
<accession>A0A1Y2HBD8</accession>
<dbReference type="InterPro" id="IPR050955">
    <property type="entry name" value="Plant_Biomass_Hydrol_Est"/>
</dbReference>
<feature type="transmembrane region" description="Helical" evidence="4">
    <location>
        <begin position="438"/>
        <end position="456"/>
    </location>
</feature>
<evidence type="ECO:0000256" key="5">
    <source>
        <dbReference type="SAM" id="SignalP"/>
    </source>
</evidence>
<evidence type="ECO:0000256" key="3">
    <source>
        <dbReference type="SAM" id="MobiDB-lite"/>
    </source>
</evidence>
<keyword evidence="4" id="KW-0472">Membrane</keyword>
<name>A0A1Y2HBD8_9FUNG</name>
<keyword evidence="2" id="KW-0378">Hydrolase</keyword>
<dbReference type="AlphaFoldDB" id="A0A1Y2HBD8"/>
<keyword evidence="4" id="KW-0812">Transmembrane</keyword>
<evidence type="ECO:0000256" key="2">
    <source>
        <dbReference type="ARBA" id="ARBA00022801"/>
    </source>
</evidence>
<dbReference type="Proteomes" id="UP000193411">
    <property type="component" value="Unassembled WGS sequence"/>
</dbReference>
<dbReference type="InterPro" id="IPR029058">
    <property type="entry name" value="AB_hydrolase_fold"/>
</dbReference>
<dbReference type="SUPFAM" id="SSF53474">
    <property type="entry name" value="alpha/beta-Hydrolases"/>
    <property type="match status" value="1"/>
</dbReference>
<dbReference type="Gene3D" id="3.40.50.1820">
    <property type="entry name" value="alpha/beta hydrolase"/>
    <property type="match status" value="1"/>
</dbReference>
<evidence type="ECO:0008006" key="8">
    <source>
        <dbReference type="Google" id="ProtNLM"/>
    </source>
</evidence>
<feature type="region of interest" description="Disordered" evidence="3">
    <location>
        <begin position="412"/>
        <end position="433"/>
    </location>
</feature>
<keyword evidence="4" id="KW-1133">Transmembrane helix</keyword>
<reference evidence="6 7" key="1">
    <citation type="submission" date="2016-07" db="EMBL/GenBank/DDBJ databases">
        <title>Pervasive Adenine N6-methylation of Active Genes in Fungi.</title>
        <authorList>
            <consortium name="DOE Joint Genome Institute"/>
            <person name="Mondo S.J."/>
            <person name="Dannebaum R.O."/>
            <person name="Kuo R.C."/>
            <person name="Labutti K."/>
            <person name="Haridas S."/>
            <person name="Kuo A."/>
            <person name="Salamov A."/>
            <person name="Ahrendt S.R."/>
            <person name="Lipzen A."/>
            <person name="Sullivan W."/>
            <person name="Andreopoulos W.B."/>
            <person name="Clum A."/>
            <person name="Lindquist E."/>
            <person name="Daum C."/>
            <person name="Ramamoorthy G.K."/>
            <person name="Gryganskyi A."/>
            <person name="Culley D."/>
            <person name="Magnuson J.K."/>
            <person name="James T.Y."/>
            <person name="O'Malley M.A."/>
            <person name="Stajich J.E."/>
            <person name="Spatafora J.W."/>
            <person name="Visel A."/>
            <person name="Grigoriev I.V."/>
        </authorList>
    </citation>
    <scope>NUCLEOTIDE SEQUENCE [LARGE SCALE GENOMIC DNA]</scope>
    <source>
        <strain evidence="6 7">PL171</strain>
    </source>
</reference>
<proteinExistence type="predicted"/>
<dbReference type="PANTHER" id="PTHR43037:SF5">
    <property type="entry name" value="FERULOYL ESTERASE"/>
    <property type="match status" value="1"/>
</dbReference>
<dbReference type="GO" id="GO:0016787">
    <property type="term" value="F:hydrolase activity"/>
    <property type="evidence" value="ECO:0007669"/>
    <property type="project" value="UniProtKB-KW"/>
</dbReference>
<evidence type="ECO:0000313" key="6">
    <source>
        <dbReference type="EMBL" id="ORZ31304.1"/>
    </source>
</evidence>